<evidence type="ECO:0000256" key="3">
    <source>
        <dbReference type="ARBA" id="ARBA00022692"/>
    </source>
</evidence>
<dbReference type="EMBL" id="CP045562">
    <property type="protein sequence ID" value="QFX92816.1"/>
    <property type="molecule type" value="Genomic_DNA"/>
</dbReference>
<keyword evidence="4 6" id="KW-1133">Transmembrane helix</keyword>
<evidence type="ECO:0000256" key="2">
    <source>
        <dbReference type="ARBA" id="ARBA00022618"/>
    </source>
</evidence>
<keyword evidence="2 6" id="KW-0132">Cell division</keyword>
<feature type="transmembrane region" description="Helical" evidence="6">
    <location>
        <begin position="48"/>
        <end position="68"/>
    </location>
</feature>
<evidence type="ECO:0000256" key="6">
    <source>
        <dbReference type="HAMAP-Rule" id="MF_00912"/>
    </source>
</evidence>
<dbReference type="InterPro" id="IPR026580">
    <property type="entry name" value="DivIB"/>
</dbReference>
<evidence type="ECO:0000259" key="8">
    <source>
        <dbReference type="Pfam" id="PF03799"/>
    </source>
</evidence>
<dbReference type="Pfam" id="PF03799">
    <property type="entry name" value="FtsQ_DivIB_C"/>
    <property type="match status" value="1"/>
</dbReference>
<organism evidence="9 10">
    <name type="scientific">Fructilactobacillus fructivorans</name>
    <dbReference type="NCBI Taxonomy" id="1614"/>
    <lineage>
        <taxon>Bacteria</taxon>
        <taxon>Bacillati</taxon>
        <taxon>Bacillota</taxon>
        <taxon>Bacilli</taxon>
        <taxon>Lactobacillales</taxon>
        <taxon>Lactobacillaceae</taxon>
        <taxon>Fructilactobacillus</taxon>
    </lineage>
</organism>
<protein>
    <recommendedName>
        <fullName evidence="6">Cell division protein DivIB</fullName>
    </recommendedName>
</protein>
<evidence type="ECO:0000256" key="1">
    <source>
        <dbReference type="ARBA" id="ARBA00022475"/>
    </source>
</evidence>
<evidence type="ECO:0000256" key="4">
    <source>
        <dbReference type="ARBA" id="ARBA00022989"/>
    </source>
</evidence>
<dbReference type="GO" id="GO:0005886">
    <property type="term" value="C:plasma membrane"/>
    <property type="evidence" value="ECO:0007669"/>
    <property type="project" value="UniProtKB-SubCell"/>
</dbReference>
<dbReference type="PANTHER" id="PTHR37820:SF1">
    <property type="entry name" value="CELL DIVISION PROTEIN FTSQ"/>
    <property type="match status" value="1"/>
</dbReference>
<keyword evidence="3 6" id="KW-0812">Transmembrane</keyword>
<dbReference type="InterPro" id="IPR050487">
    <property type="entry name" value="FtsQ_DivIB"/>
</dbReference>
<accession>A0AAE6P0Q7</accession>
<feature type="region of interest" description="Disordered" evidence="7">
    <location>
        <begin position="1"/>
        <end position="29"/>
    </location>
</feature>
<comment type="function">
    <text evidence="6">Cell division protein that may be involved in stabilizing or promoting the assembly of the division complex.</text>
</comment>
<evidence type="ECO:0000256" key="5">
    <source>
        <dbReference type="ARBA" id="ARBA00023306"/>
    </source>
</evidence>
<sequence>MKTNGNDSNSSGRLERYQERKQRKNSRYRVGHQIPGIRRQQRRQLIKGFLPILLAFSIIALISLYFVLPYSRISEIKVQTDRQLADANINKQIPFQAGDSLFMVKRNQSKAQQYVLNHNAEVKKIDFVFTHHNQLNVKVMGYSDPEYALRNGKYYPVYPSGNISNQAVKIKNLDDVCVLSGFNQKEEIKNVLKQYKNIKPPIRNQIKELQSATTKSNPERIKIVMKDGNEVYVKTSTMAEKMAYYPSIAKTLKQKSVINMEVGAYSYPLGK</sequence>
<dbReference type="GO" id="GO:0032153">
    <property type="term" value="C:cell division site"/>
    <property type="evidence" value="ECO:0007669"/>
    <property type="project" value="UniProtKB-UniRule"/>
</dbReference>
<evidence type="ECO:0000256" key="7">
    <source>
        <dbReference type="SAM" id="MobiDB-lite"/>
    </source>
</evidence>
<dbReference type="GO" id="GO:0043093">
    <property type="term" value="P:FtsZ-dependent cytokinesis"/>
    <property type="evidence" value="ECO:0007669"/>
    <property type="project" value="UniProtKB-UniRule"/>
</dbReference>
<feature type="domain" description="Cell division protein FtsQ/DivIB C-terminal" evidence="8">
    <location>
        <begin position="151"/>
        <end position="259"/>
    </location>
</feature>
<comment type="similarity">
    <text evidence="6">Belongs to the FtsQ/DivIB family. DivIB subfamily.</text>
</comment>
<comment type="subcellular location">
    <subcellularLocation>
        <location evidence="6">Cell membrane</location>
        <topology evidence="6">Single-pass type II membrane protein</topology>
    </subcellularLocation>
    <text evidence="6">Localizes to the division septum.</text>
</comment>
<dbReference type="InterPro" id="IPR005548">
    <property type="entry name" value="Cell_div_FtsQ/DivIB_C"/>
</dbReference>
<name>A0AAE6P0Q7_9LACO</name>
<dbReference type="Proteomes" id="UP000327194">
    <property type="component" value="Chromosome"/>
</dbReference>
<keyword evidence="6" id="KW-0472">Membrane</keyword>
<dbReference type="HAMAP" id="MF_00912">
    <property type="entry name" value="DivIB"/>
    <property type="match status" value="1"/>
</dbReference>
<dbReference type="AlphaFoldDB" id="A0AAE6P0Q7"/>
<keyword evidence="5 6" id="KW-0131">Cell cycle</keyword>
<reference evidence="9 10" key="1">
    <citation type="submission" date="2019-10" db="EMBL/GenBank/DDBJ databases">
        <title>Genome sequencing of Lactobacillus fructivorans.</title>
        <authorList>
            <person name="Kim K."/>
        </authorList>
    </citation>
    <scope>NUCLEOTIDE SEQUENCE [LARGE SCALE GENOMIC DNA]</scope>
    <source>
        <strain evidence="9 10">LF543</strain>
    </source>
</reference>
<dbReference type="Gene3D" id="3.40.50.10960">
    <property type="match status" value="1"/>
</dbReference>
<evidence type="ECO:0000313" key="10">
    <source>
        <dbReference type="Proteomes" id="UP000327194"/>
    </source>
</evidence>
<dbReference type="KEGG" id="lfv:LF543_04240"/>
<dbReference type="PANTHER" id="PTHR37820">
    <property type="entry name" value="CELL DIVISION PROTEIN DIVIB"/>
    <property type="match status" value="1"/>
</dbReference>
<evidence type="ECO:0000313" key="9">
    <source>
        <dbReference type="EMBL" id="QFX92816.1"/>
    </source>
</evidence>
<proteinExistence type="inferred from homology"/>
<dbReference type="RefSeq" id="WP_010021203.1">
    <property type="nucleotide sequence ID" value="NZ_AZDS01000001.1"/>
</dbReference>
<keyword evidence="1 6" id="KW-1003">Cell membrane</keyword>
<gene>
    <name evidence="6" type="primary">divIB</name>
    <name evidence="9" type="ORF">LF543_04240</name>
</gene>
<feature type="compositionally biased region" description="Polar residues" evidence="7">
    <location>
        <begin position="1"/>
        <end position="12"/>
    </location>
</feature>